<sequence>MQPITELEAETLRDYYGKFARLEAADTSPIHAAWAEGVAADDEILSRLLELPRPKRQANLLFGAPCPLRVAHAIA</sequence>
<dbReference type="RefSeq" id="WP_101546462.1">
    <property type="nucleotide sequence ID" value="NZ_FXYX01000014.1"/>
</dbReference>
<dbReference type="InterPro" id="IPR011200">
    <property type="entry name" value="UCP012608"/>
</dbReference>
<gene>
    <name evidence="1" type="ORF">BI49514_02059</name>
</gene>
<dbReference type="Pfam" id="PF10094">
    <property type="entry name" value="DUF2332"/>
    <property type="match status" value="1"/>
</dbReference>
<accession>A0A2H1JJT3</accession>
<name>A0A2H1JJT3_9MICO</name>
<keyword evidence="2" id="KW-1185">Reference proteome</keyword>
<protein>
    <submittedName>
        <fullName evidence="1">Uncharacterized protein</fullName>
    </submittedName>
</protein>
<dbReference type="EMBL" id="FXYX01000014">
    <property type="protein sequence ID" value="SMX87614.1"/>
    <property type="molecule type" value="Genomic_DNA"/>
</dbReference>
<organism evidence="1 2">
    <name type="scientific">Brevibacterium iodinum ATCC 49514</name>
    <dbReference type="NCBI Taxonomy" id="1255616"/>
    <lineage>
        <taxon>Bacteria</taxon>
        <taxon>Bacillati</taxon>
        <taxon>Actinomycetota</taxon>
        <taxon>Actinomycetes</taxon>
        <taxon>Micrococcales</taxon>
        <taxon>Brevibacteriaceae</taxon>
        <taxon>Brevibacterium</taxon>
    </lineage>
</organism>
<dbReference type="Proteomes" id="UP000234382">
    <property type="component" value="Unassembled WGS sequence"/>
</dbReference>
<reference evidence="2" key="1">
    <citation type="submission" date="2017-03" db="EMBL/GenBank/DDBJ databases">
        <authorList>
            <person name="Monnet C."/>
        </authorList>
    </citation>
    <scope>NUCLEOTIDE SEQUENCE [LARGE SCALE GENOMIC DNA]</scope>
    <source>
        <strain evidence="2">ATCC 49514</strain>
    </source>
</reference>
<proteinExistence type="predicted"/>
<evidence type="ECO:0000313" key="1">
    <source>
        <dbReference type="EMBL" id="SMX87614.1"/>
    </source>
</evidence>
<dbReference type="AlphaFoldDB" id="A0A2H1JJT3"/>
<evidence type="ECO:0000313" key="2">
    <source>
        <dbReference type="Proteomes" id="UP000234382"/>
    </source>
</evidence>